<comment type="caution">
    <text evidence="2">The sequence shown here is derived from an EMBL/GenBank/DDBJ whole genome shotgun (WGS) entry which is preliminary data.</text>
</comment>
<dbReference type="PANTHER" id="PTHR36978">
    <property type="entry name" value="P-LOOP CONTAINING NUCLEOTIDE TRIPHOSPHATE HYDROLASE"/>
    <property type="match status" value="1"/>
</dbReference>
<dbReference type="PANTHER" id="PTHR36978:SF4">
    <property type="entry name" value="P-LOOP CONTAINING NUCLEOSIDE TRIPHOSPHATE HYDROLASE PROTEIN"/>
    <property type="match status" value="1"/>
</dbReference>
<name>A0ABP0GDG7_CLALP</name>
<proteinExistence type="predicted"/>
<accession>A0ABP0GDG7</accession>
<dbReference type="InterPro" id="IPR027417">
    <property type="entry name" value="P-loop_NTPase"/>
</dbReference>
<keyword evidence="1" id="KW-0812">Transmembrane</keyword>
<dbReference type="InterPro" id="IPR040632">
    <property type="entry name" value="Sulfotransfer_4"/>
</dbReference>
<keyword evidence="3" id="KW-1185">Reference proteome</keyword>
<evidence type="ECO:0000256" key="1">
    <source>
        <dbReference type="SAM" id="Phobius"/>
    </source>
</evidence>
<organism evidence="2 3">
    <name type="scientific">Clavelina lepadiformis</name>
    <name type="common">Light-bulb sea squirt</name>
    <name type="synonym">Ascidia lepadiformis</name>
    <dbReference type="NCBI Taxonomy" id="159417"/>
    <lineage>
        <taxon>Eukaryota</taxon>
        <taxon>Metazoa</taxon>
        <taxon>Chordata</taxon>
        <taxon>Tunicata</taxon>
        <taxon>Ascidiacea</taxon>
        <taxon>Aplousobranchia</taxon>
        <taxon>Clavelinidae</taxon>
        <taxon>Clavelina</taxon>
    </lineage>
</organism>
<keyword evidence="1" id="KW-0472">Membrane</keyword>
<gene>
    <name evidence="2" type="ORF">CVLEPA_LOCUS21435</name>
</gene>
<dbReference type="Gene3D" id="3.40.50.300">
    <property type="entry name" value="P-loop containing nucleotide triphosphate hydrolases"/>
    <property type="match status" value="1"/>
</dbReference>
<dbReference type="Pfam" id="PF17784">
    <property type="entry name" value="Sulfotransfer_4"/>
    <property type="match status" value="1"/>
</dbReference>
<dbReference type="Proteomes" id="UP001642483">
    <property type="component" value="Unassembled WGS sequence"/>
</dbReference>
<protein>
    <recommendedName>
        <fullName evidence="4">P-loop containing nucleoside triphosphate hydrolase protein</fullName>
    </recommendedName>
</protein>
<evidence type="ECO:0000313" key="2">
    <source>
        <dbReference type="EMBL" id="CAK8689427.1"/>
    </source>
</evidence>
<keyword evidence="1" id="KW-1133">Transmembrane helix</keyword>
<feature type="transmembrane region" description="Helical" evidence="1">
    <location>
        <begin position="229"/>
        <end position="247"/>
    </location>
</feature>
<sequence>MKVICAGAPKTGTKSIARALRILGYDAVYDIEEAMEFAFEEWEDVWEGRKSDLSEIMTKVYSKGVEAIVDMPHSHFFDHFLEEWPKAKVILTIRDTEEWFESYKTMVQRAEKDYGPLRIFYYFSPSSRRLIKWCEYLSTVTSGCVKPKPFFWKTWFVRHNNFVRTSVPSSQLLEFDVKEGWKPLCKFLDKPVPDQPFPCENQAGCKRNIADRMLQDTWIAKKMLREIQCCVIAVLLLIFTSLFYMFYY</sequence>
<dbReference type="SUPFAM" id="SSF52540">
    <property type="entry name" value="P-loop containing nucleoside triphosphate hydrolases"/>
    <property type="match status" value="1"/>
</dbReference>
<dbReference type="EMBL" id="CAWYQH010000108">
    <property type="protein sequence ID" value="CAK8689427.1"/>
    <property type="molecule type" value="Genomic_DNA"/>
</dbReference>
<reference evidence="2 3" key="1">
    <citation type="submission" date="2024-02" db="EMBL/GenBank/DDBJ databases">
        <authorList>
            <person name="Daric V."/>
            <person name="Darras S."/>
        </authorList>
    </citation>
    <scope>NUCLEOTIDE SEQUENCE [LARGE SCALE GENOMIC DNA]</scope>
</reference>
<evidence type="ECO:0000313" key="3">
    <source>
        <dbReference type="Proteomes" id="UP001642483"/>
    </source>
</evidence>
<evidence type="ECO:0008006" key="4">
    <source>
        <dbReference type="Google" id="ProtNLM"/>
    </source>
</evidence>